<dbReference type="PANTHER" id="PTHR46797">
    <property type="entry name" value="HTH-TYPE TRANSCRIPTIONAL REGULATOR"/>
    <property type="match status" value="1"/>
</dbReference>
<gene>
    <name evidence="3" type="ORF">BKX93_04960</name>
</gene>
<dbReference type="GeneID" id="68840557"/>
<dbReference type="CDD" id="cd00093">
    <property type="entry name" value="HTH_XRE"/>
    <property type="match status" value="1"/>
</dbReference>
<dbReference type="KEGG" id="cvc:BKX93_04960"/>
<accession>A0A1D9LDQ7</accession>
<sequence length="113" mass="11993">MGTTLAVRVGANIAEARKRAGLAQKVVAERIGMETESLSRIERGNALPGLATLDRLADILGISLQQLLSGASVGLSSLAATIQEEIAPLDDADRLFVVEQIRVLSRKLAEKSK</sequence>
<evidence type="ECO:0000256" key="1">
    <source>
        <dbReference type="ARBA" id="ARBA00023125"/>
    </source>
</evidence>
<dbReference type="EMBL" id="CP017707">
    <property type="protein sequence ID" value="AOZ49409.1"/>
    <property type="molecule type" value="Genomic_DNA"/>
</dbReference>
<name>A0A1D9LDQ7_9NEIS</name>
<dbReference type="InterPro" id="IPR050807">
    <property type="entry name" value="TransReg_Diox_bact_type"/>
</dbReference>
<dbReference type="PANTHER" id="PTHR46797:SF1">
    <property type="entry name" value="METHYLPHOSPHONATE SYNTHASE"/>
    <property type="match status" value="1"/>
</dbReference>
<evidence type="ECO:0000313" key="4">
    <source>
        <dbReference type="Proteomes" id="UP000178776"/>
    </source>
</evidence>
<protein>
    <recommendedName>
        <fullName evidence="2">HTH cro/C1-type domain-containing protein</fullName>
    </recommendedName>
</protein>
<dbReference type="InterPro" id="IPR001387">
    <property type="entry name" value="Cro/C1-type_HTH"/>
</dbReference>
<dbReference type="GO" id="GO:0003677">
    <property type="term" value="F:DNA binding"/>
    <property type="evidence" value="ECO:0007669"/>
    <property type="project" value="UniProtKB-KW"/>
</dbReference>
<dbReference type="SMART" id="SM00530">
    <property type="entry name" value="HTH_XRE"/>
    <property type="match status" value="1"/>
</dbReference>
<organism evidence="3 4">
    <name type="scientific">Chromobacterium vaccinii</name>
    <dbReference type="NCBI Taxonomy" id="1108595"/>
    <lineage>
        <taxon>Bacteria</taxon>
        <taxon>Pseudomonadati</taxon>
        <taxon>Pseudomonadota</taxon>
        <taxon>Betaproteobacteria</taxon>
        <taxon>Neisseriales</taxon>
        <taxon>Chromobacteriaceae</taxon>
        <taxon>Chromobacterium</taxon>
    </lineage>
</organism>
<dbReference type="GO" id="GO:0003700">
    <property type="term" value="F:DNA-binding transcription factor activity"/>
    <property type="evidence" value="ECO:0007669"/>
    <property type="project" value="TreeGrafter"/>
</dbReference>
<dbReference type="InterPro" id="IPR010982">
    <property type="entry name" value="Lambda_DNA-bd_dom_sf"/>
</dbReference>
<dbReference type="AlphaFoldDB" id="A0A1D9LDQ7"/>
<dbReference type="SUPFAM" id="SSF47413">
    <property type="entry name" value="lambda repressor-like DNA-binding domains"/>
    <property type="match status" value="1"/>
</dbReference>
<evidence type="ECO:0000259" key="2">
    <source>
        <dbReference type="PROSITE" id="PS50943"/>
    </source>
</evidence>
<dbReference type="Proteomes" id="UP000178776">
    <property type="component" value="Chromosome"/>
</dbReference>
<dbReference type="PROSITE" id="PS50943">
    <property type="entry name" value="HTH_CROC1"/>
    <property type="match status" value="1"/>
</dbReference>
<dbReference type="GO" id="GO:0005829">
    <property type="term" value="C:cytosol"/>
    <property type="evidence" value="ECO:0007669"/>
    <property type="project" value="TreeGrafter"/>
</dbReference>
<feature type="domain" description="HTH cro/C1-type" evidence="2">
    <location>
        <begin position="13"/>
        <end position="67"/>
    </location>
</feature>
<dbReference type="RefSeq" id="WP_046157756.1">
    <property type="nucleotide sequence ID" value="NZ_CP017707.1"/>
</dbReference>
<dbReference type="Gene3D" id="1.10.260.40">
    <property type="entry name" value="lambda repressor-like DNA-binding domains"/>
    <property type="match status" value="1"/>
</dbReference>
<evidence type="ECO:0000313" key="3">
    <source>
        <dbReference type="EMBL" id="AOZ49409.1"/>
    </source>
</evidence>
<proteinExistence type="predicted"/>
<reference evidence="3 4" key="1">
    <citation type="submission" date="2016-10" db="EMBL/GenBank/DDBJ databases">
        <title>Chromobacterium muskegensis sp. nov., an insecticidal bacterium isolated from Sphagnum bogs.</title>
        <authorList>
            <person name="Sparks M.E."/>
            <person name="Blackburn M.B."/>
            <person name="Gundersen-Rindal D.E."/>
            <person name="Mitchell A."/>
            <person name="Farrar R."/>
            <person name="Kuhar D."/>
        </authorList>
    </citation>
    <scope>NUCLEOTIDE SEQUENCE [LARGE SCALE GENOMIC DNA]</scope>
    <source>
        <strain evidence="3 4">21-1</strain>
    </source>
</reference>
<keyword evidence="1" id="KW-0238">DNA-binding</keyword>
<dbReference type="Pfam" id="PF01381">
    <property type="entry name" value="HTH_3"/>
    <property type="match status" value="1"/>
</dbReference>